<dbReference type="RefSeq" id="WP_000957234.1">
    <property type="nucleotide sequence ID" value="NZ_FWZD01000013.1"/>
</dbReference>
<sequence length="253" mass="29684">MLTNTFLSKVYFALDYSDFFEIDDFSVTLPEEKSYSQELIIKYLFDETCYFHTYINGSSEFRYECSPGKVMKIQKGNVSGVDIYTTEIRDWVKRMEDEFKTTPLARRVMKNQSQVEELIDKVDSYFVENGLDSNDKFSHPEMEEMESKLEDFKALIEERLAEQITEKDFLKQEVSKLFKEIDFLKKQVQILTKKNWFKAFCSKTGKFIRNNPETTKAIAHTAKECLPESIKMSIPEGATEVMNTLLEEQKVEN</sequence>
<organism evidence="2 3">
    <name type="scientific">Bacillus mobilis</name>
    <dbReference type="NCBI Taxonomy" id="2026190"/>
    <lineage>
        <taxon>Bacteria</taxon>
        <taxon>Bacillati</taxon>
        <taxon>Bacillota</taxon>
        <taxon>Bacilli</taxon>
        <taxon>Bacillales</taxon>
        <taxon>Bacillaceae</taxon>
        <taxon>Bacillus</taxon>
        <taxon>Bacillus cereus group</taxon>
    </lineage>
</organism>
<evidence type="ECO:0000313" key="3">
    <source>
        <dbReference type="Proteomes" id="UP000194439"/>
    </source>
</evidence>
<reference evidence="3" key="1">
    <citation type="submission" date="2017-04" db="EMBL/GenBank/DDBJ databases">
        <authorList>
            <person name="Criscuolo A."/>
        </authorList>
    </citation>
    <scope>NUCLEOTIDE SEQUENCE [LARGE SCALE GENOMIC DNA]</scope>
</reference>
<evidence type="ECO:0000256" key="1">
    <source>
        <dbReference type="SAM" id="Coils"/>
    </source>
</evidence>
<protein>
    <submittedName>
        <fullName evidence="2">Uncharacterized protein</fullName>
    </submittedName>
</protein>
<proteinExistence type="predicted"/>
<evidence type="ECO:0000313" key="2">
    <source>
        <dbReference type="EMBL" id="SMD65001.1"/>
    </source>
</evidence>
<accession>A0A1Y5YSB7</accession>
<dbReference type="EMBL" id="FWZD01000013">
    <property type="protein sequence ID" value="SMD65001.1"/>
    <property type="molecule type" value="Genomic_DNA"/>
</dbReference>
<keyword evidence="1" id="KW-0175">Coiled coil</keyword>
<feature type="coiled-coil region" evidence="1">
    <location>
        <begin position="142"/>
        <end position="194"/>
    </location>
</feature>
<dbReference type="AlphaFoldDB" id="A0A1Y5YSB7"/>
<dbReference type="Proteomes" id="UP000194439">
    <property type="component" value="Unassembled WGS sequence"/>
</dbReference>
<name>A0A1Y5YSB7_9BACI</name>
<gene>
    <name evidence="2" type="ORF">BACERE00185_00027</name>
</gene>